<keyword evidence="3 6" id="KW-0547">Nucleotide-binding</keyword>
<dbReference type="InterPro" id="IPR011009">
    <property type="entry name" value="Kinase-like_dom_sf"/>
</dbReference>
<evidence type="ECO:0000313" key="11">
    <source>
        <dbReference type="Proteomes" id="UP000325218"/>
    </source>
</evidence>
<evidence type="ECO:0000256" key="4">
    <source>
        <dbReference type="ARBA" id="ARBA00022777"/>
    </source>
</evidence>
<dbReference type="GO" id="GO:0005524">
    <property type="term" value="F:ATP binding"/>
    <property type="evidence" value="ECO:0007669"/>
    <property type="project" value="UniProtKB-UniRule"/>
</dbReference>
<feature type="compositionally biased region" description="Basic and acidic residues" evidence="7">
    <location>
        <begin position="1"/>
        <end position="15"/>
    </location>
</feature>
<dbReference type="SUPFAM" id="SSF56112">
    <property type="entry name" value="Protein kinase-like (PK-like)"/>
    <property type="match status" value="1"/>
</dbReference>
<keyword evidence="8" id="KW-1133">Transmembrane helix</keyword>
<feature type="region of interest" description="Disordered" evidence="7">
    <location>
        <begin position="1"/>
        <end position="25"/>
    </location>
</feature>
<dbReference type="OrthoDB" id="583109at2"/>
<evidence type="ECO:0000256" key="2">
    <source>
        <dbReference type="ARBA" id="ARBA00022679"/>
    </source>
</evidence>
<dbReference type="Proteomes" id="UP000325218">
    <property type="component" value="Unassembled WGS sequence"/>
</dbReference>
<keyword evidence="8" id="KW-0812">Transmembrane</keyword>
<proteinExistence type="predicted"/>
<dbReference type="PROSITE" id="PS50011">
    <property type="entry name" value="PROTEIN_KINASE_DOM"/>
    <property type="match status" value="1"/>
</dbReference>
<dbReference type="GO" id="GO:0004674">
    <property type="term" value="F:protein serine/threonine kinase activity"/>
    <property type="evidence" value="ECO:0007669"/>
    <property type="project" value="UniProtKB-KW"/>
</dbReference>
<dbReference type="InterPro" id="IPR000719">
    <property type="entry name" value="Prot_kinase_dom"/>
</dbReference>
<evidence type="ECO:0000256" key="8">
    <source>
        <dbReference type="SAM" id="Phobius"/>
    </source>
</evidence>
<evidence type="ECO:0000256" key="5">
    <source>
        <dbReference type="ARBA" id="ARBA00022840"/>
    </source>
</evidence>
<keyword evidence="1 10" id="KW-0723">Serine/threonine-protein kinase</keyword>
<dbReference type="Gene3D" id="3.30.200.20">
    <property type="entry name" value="Phosphorylase Kinase, domain 1"/>
    <property type="match status" value="1"/>
</dbReference>
<keyword evidence="4 10" id="KW-0418">Kinase</keyword>
<dbReference type="PROSITE" id="PS00107">
    <property type="entry name" value="PROTEIN_KINASE_ATP"/>
    <property type="match status" value="1"/>
</dbReference>
<evidence type="ECO:0000259" key="9">
    <source>
        <dbReference type="PROSITE" id="PS50011"/>
    </source>
</evidence>
<keyword evidence="8" id="KW-0472">Membrane</keyword>
<dbReference type="Pfam" id="PF00069">
    <property type="entry name" value="Pkinase"/>
    <property type="match status" value="1"/>
</dbReference>
<feature type="transmembrane region" description="Helical" evidence="8">
    <location>
        <begin position="308"/>
        <end position="328"/>
    </location>
</feature>
<gene>
    <name evidence="10" type="ORF">FRY98_17540</name>
</gene>
<feature type="domain" description="Protein kinase" evidence="9">
    <location>
        <begin position="41"/>
        <end position="295"/>
    </location>
</feature>
<protein>
    <submittedName>
        <fullName evidence="10">Serine/threonine protein kinase</fullName>
    </submittedName>
</protein>
<comment type="caution">
    <text evidence="10">The sequence shown here is derived from an EMBL/GenBank/DDBJ whole genome shotgun (WGS) entry which is preliminary data.</text>
</comment>
<evidence type="ECO:0000256" key="7">
    <source>
        <dbReference type="SAM" id="MobiDB-lite"/>
    </source>
</evidence>
<keyword evidence="2" id="KW-0808">Transferase</keyword>
<dbReference type="Gene3D" id="1.10.510.10">
    <property type="entry name" value="Transferase(Phosphotransferase) domain 1"/>
    <property type="match status" value="1"/>
</dbReference>
<sequence>MDQRNGWRNQAEEKGYSVTTSSKGSLAPGTVVTGRWKGRRYAIQRLLGQGANGVVYLVKQVDSAKLYALKMGFDTVDIQSEVNVLKALQRQRYRRGVTGRDISYLVEVDDYSFQGREIPFYVMRYVKGEPLRAFLAKRGGAWLGIAGLHLLRQLRQLHESGWVFGDLKPENVLVSPYGEVELIDYGGVSGIGRSVKQFTEWYDRGYWGAGGRTAEPSYDWFSFAVVCIHLLAEGPLKRAATQLPQTRSLNDLTAILRAEPALAPFREWLERALAGRFKDTAEACELWRELATAAFGRRRKPKGQTPRWMLGAFAVSLTLLVCALYLTLRF</sequence>
<organism evidence="10 11">
    <name type="scientific">Paenibacillus faecis</name>
    <dbReference type="NCBI Taxonomy" id="862114"/>
    <lineage>
        <taxon>Bacteria</taxon>
        <taxon>Bacillati</taxon>
        <taxon>Bacillota</taxon>
        <taxon>Bacilli</taxon>
        <taxon>Bacillales</taxon>
        <taxon>Paenibacillaceae</taxon>
        <taxon>Paenibacillus</taxon>
    </lineage>
</organism>
<keyword evidence="5 6" id="KW-0067">ATP-binding</keyword>
<feature type="binding site" evidence="6">
    <location>
        <position position="70"/>
    </location>
    <ligand>
        <name>ATP</name>
        <dbReference type="ChEBI" id="CHEBI:30616"/>
    </ligand>
</feature>
<dbReference type="AlphaFoldDB" id="A0A5D0CRU1"/>
<keyword evidence="11" id="KW-1185">Reference proteome</keyword>
<dbReference type="InterPro" id="IPR017441">
    <property type="entry name" value="Protein_kinase_ATP_BS"/>
</dbReference>
<evidence type="ECO:0000256" key="6">
    <source>
        <dbReference type="PROSITE-ProRule" id="PRU10141"/>
    </source>
</evidence>
<dbReference type="PANTHER" id="PTHR24351">
    <property type="entry name" value="RIBOSOMAL PROTEIN S6 KINASE"/>
    <property type="match status" value="1"/>
</dbReference>
<name>A0A5D0CRU1_9BACL</name>
<dbReference type="EMBL" id="VSDO01000003">
    <property type="protein sequence ID" value="TYA12492.1"/>
    <property type="molecule type" value="Genomic_DNA"/>
</dbReference>
<evidence type="ECO:0000313" key="10">
    <source>
        <dbReference type="EMBL" id="TYA12492.1"/>
    </source>
</evidence>
<reference evidence="10 11" key="1">
    <citation type="submission" date="2019-08" db="EMBL/GenBank/DDBJ databases">
        <title>Genome sequencing of Paenibacillus faecis DSM 23593(T).</title>
        <authorList>
            <person name="Kook J.-K."/>
            <person name="Park S.-N."/>
            <person name="Lim Y.K."/>
        </authorList>
    </citation>
    <scope>NUCLEOTIDE SEQUENCE [LARGE SCALE GENOMIC DNA]</scope>
    <source>
        <strain evidence="10 11">DSM 23593</strain>
    </source>
</reference>
<evidence type="ECO:0000256" key="1">
    <source>
        <dbReference type="ARBA" id="ARBA00022527"/>
    </source>
</evidence>
<accession>A0A5D0CRU1</accession>
<dbReference type="SMART" id="SM00220">
    <property type="entry name" value="S_TKc"/>
    <property type="match status" value="1"/>
</dbReference>
<evidence type="ECO:0000256" key="3">
    <source>
        <dbReference type="ARBA" id="ARBA00022741"/>
    </source>
</evidence>